<gene>
    <name evidence="3" type="ORF">RS130_07330</name>
</gene>
<protein>
    <submittedName>
        <fullName evidence="3">Mu transposase C-terminal domain-containing protein</fullName>
    </submittedName>
</protein>
<dbReference type="InterPro" id="IPR036397">
    <property type="entry name" value="RNaseH_sf"/>
</dbReference>
<dbReference type="InterPro" id="IPR015378">
    <property type="entry name" value="Transposase-like_Mu_C"/>
</dbReference>
<reference evidence="3 4" key="1">
    <citation type="submission" date="2023-10" db="EMBL/GenBank/DDBJ databases">
        <title>Glaciecola aquimarina strain GGW-M5 nov., isolated from a coastal seawater.</title>
        <authorList>
            <person name="Bayburt H."/>
            <person name="Kim J.M."/>
            <person name="Choi B.J."/>
            <person name="Jeon C.O."/>
        </authorList>
    </citation>
    <scope>NUCLEOTIDE SEQUENCE [LARGE SCALE GENOMIC DNA]</scope>
    <source>
        <strain evidence="3 4">KCTC 32108</strain>
    </source>
</reference>
<evidence type="ECO:0000313" key="4">
    <source>
        <dbReference type="Proteomes" id="UP001247805"/>
    </source>
</evidence>
<feature type="region of interest" description="Disordered" evidence="1">
    <location>
        <begin position="326"/>
        <end position="354"/>
    </location>
</feature>
<evidence type="ECO:0000259" key="2">
    <source>
        <dbReference type="Pfam" id="PF09299"/>
    </source>
</evidence>
<evidence type="ECO:0000256" key="1">
    <source>
        <dbReference type="SAM" id="MobiDB-lite"/>
    </source>
</evidence>
<feature type="region of interest" description="Disordered" evidence="1">
    <location>
        <begin position="383"/>
        <end position="416"/>
    </location>
</feature>
<dbReference type="Gene3D" id="3.30.420.10">
    <property type="entry name" value="Ribonuclease H-like superfamily/Ribonuclease H"/>
    <property type="match status" value="1"/>
</dbReference>
<feature type="compositionally biased region" description="Basic and acidic residues" evidence="1">
    <location>
        <begin position="343"/>
        <end position="354"/>
    </location>
</feature>
<organism evidence="3 4">
    <name type="scientific">Paraglaciecola aquimarina</name>
    <dbReference type="NCBI Taxonomy" id="1235557"/>
    <lineage>
        <taxon>Bacteria</taxon>
        <taxon>Pseudomonadati</taxon>
        <taxon>Pseudomonadota</taxon>
        <taxon>Gammaproteobacteria</taxon>
        <taxon>Alteromonadales</taxon>
        <taxon>Alteromonadaceae</taxon>
        <taxon>Paraglaciecola</taxon>
    </lineage>
</organism>
<feature type="domain" description="Transposase-like Mu C-terminal" evidence="2">
    <location>
        <begin position="204"/>
        <end position="268"/>
    </location>
</feature>
<accession>A0ABU3SUR4</accession>
<comment type="caution">
    <text evidence="3">The sequence shown here is derived from an EMBL/GenBank/DDBJ whole genome shotgun (WGS) entry which is preliminary data.</text>
</comment>
<sequence length="416" mass="47406">MYIVVDVFSHLITGYYIGLHAPSYRTGSIALLSAVQDKTHLLDKYNIAPEICSKWPGTGLPSSLLSDKAEFFGESGSHLVEATGIRMENTGSGRSDMKPFCERYLGLIQQPFSGSYPGKSNKVTNKKAGAIDGRLNAVLTLPEFEEIVVSEIILINNCRIMKEYDCEKDLPDDLPRTPINVWNWGIANRSGQLTKVDEENLKIAVLPKDTASVSQKGVYFKKLFYFSEELENLSWFIRIRNNRARPDKVEVHFDPMTVNQIYLILPDGCTKTITCLLKPQSRQFKDCSFREVQLRTSKQADTAYNTENYEEARRVIEEKALSIQKNAEKRKKQQTNKKSAAQTKRDIPRNKELARNEERQKLIEDFSPQQFEVLLDETDLGQLSTQDEFGNPELDELFNLRNGKDVKNETNGIDDE</sequence>
<keyword evidence="4" id="KW-1185">Reference proteome</keyword>
<name>A0ABU3SUR4_9ALTE</name>
<dbReference type="RefSeq" id="WP_316025409.1">
    <property type="nucleotide sequence ID" value="NZ_JAWDIO010000002.1"/>
</dbReference>
<dbReference type="Proteomes" id="UP001247805">
    <property type="component" value="Unassembled WGS sequence"/>
</dbReference>
<proteinExistence type="predicted"/>
<dbReference type="Pfam" id="PF09299">
    <property type="entry name" value="Mu-transpos_C"/>
    <property type="match status" value="1"/>
</dbReference>
<evidence type="ECO:0000313" key="3">
    <source>
        <dbReference type="EMBL" id="MDU0353759.1"/>
    </source>
</evidence>
<dbReference type="EMBL" id="JAWDIO010000002">
    <property type="protein sequence ID" value="MDU0353759.1"/>
    <property type="molecule type" value="Genomic_DNA"/>
</dbReference>